<reference evidence="2 3" key="1">
    <citation type="submission" date="2021-08" db="EMBL/GenBank/DDBJ databases">
        <title>Devosia salina sp. nov., isolated from the South China Sea sediment.</title>
        <authorList>
            <person name="Zhou Z."/>
        </authorList>
    </citation>
    <scope>NUCLEOTIDE SEQUENCE [LARGE SCALE GENOMIC DNA]</scope>
    <source>
        <strain evidence="2 3">SCS-3</strain>
    </source>
</reference>
<evidence type="ECO:0000259" key="1">
    <source>
        <dbReference type="PROSITE" id="PS50164"/>
    </source>
</evidence>
<proteinExistence type="predicted"/>
<dbReference type="RefSeq" id="WP_220304096.1">
    <property type="nucleotide sequence ID" value="NZ_CP080590.1"/>
</dbReference>
<dbReference type="EMBL" id="CP080590">
    <property type="protein sequence ID" value="QYO75598.1"/>
    <property type="molecule type" value="Genomic_DNA"/>
</dbReference>
<organism evidence="2 3">
    <name type="scientific">Devosia salina</name>
    <dbReference type="NCBI Taxonomy" id="2860336"/>
    <lineage>
        <taxon>Bacteria</taxon>
        <taxon>Pseudomonadati</taxon>
        <taxon>Pseudomonadota</taxon>
        <taxon>Alphaproteobacteria</taxon>
        <taxon>Hyphomicrobiales</taxon>
        <taxon>Devosiaceae</taxon>
        <taxon>Devosia</taxon>
    </lineage>
</organism>
<accession>A0ABX8W9X2</accession>
<feature type="domain" description="GIY-YIG" evidence="1">
    <location>
        <begin position="168"/>
        <end position="267"/>
    </location>
</feature>
<dbReference type="Proteomes" id="UP000825799">
    <property type="component" value="Chromosome"/>
</dbReference>
<dbReference type="InterPro" id="IPR000305">
    <property type="entry name" value="GIY-YIG_endonuc"/>
</dbReference>
<keyword evidence="3" id="KW-1185">Reference proteome</keyword>
<protein>
    <recommendedName>
        <fullName evidence="1">GIY-YIG domain-containing protein</fullName>
    </recommendedName>
</protein>
<dbReference type="PROSITE" id="PS50164">
    <property type="entry name" value="GIY_YIG"/>
    <property type="match status" value="1"/>
</dbReference>
<name>A0ABX8W9X2_9HYPH</name>
<evidence type="ECO:0000313" key="3">
    <source>
        <dbReference type="Proteomes" id="UP000825799"/>
    </source>
</evidence>
<sequence length="382" mass="43736">MVKINAEWWEHLTPKPVHRKLKEVERLLNEWSRTPYGGHWLGSAITERGVIRVKPGQPIPVVQLIALGDRPMYIAPQMKARIGHRTIGPDHFGSGRPLAENELAIEPSIQVDVVTDPAHLAAAKVTAERIMSGQSLDPSPYIPGLQTPSLLFSAPARMLLAPKNWVKKSFVLYQHIFGNGASYPVDGYFYVGVTTRSWQKRWSEHKRQIETGSPQLFHRKFREEMEAGRITYVHHKVIGITDDLEVLYNTEEYLVRAHWHDERRLNMIPGGNSGLKYLREHGLLTPRVVPTPDERDVLLERWLRDNPRRGPPAPWVSEKWKDDEWAVAQICGRDGRLSVEQVRSIRRLADEHSAEVIAERIGALNKEQVQRVIDGETYTRVN</sequence>
<evidence type="ECO:0000313" key="2">
    <source>
        <dbReference type="EMBL" id="QYO75598.1"/>
    </source>
</evidence>
<gene>
    <name evidence="2" type="ORF">K1X15_13255</name>
</gene>